<feature type="domain" description="AAR2 C-terminal" evidence="9">
    <location>
        <begin position="200"/>
        <end position="355"/>
    </location>
</feature>
<dbReference type="InterPro" id="IPR038516">
    <property type="entry name" value="AAR2_N_sf"/>
</dbReference>
<dbReference type="AlphaFoldDB" id="A0AAD8BT27"/>
<dbReference type="InterPro" id="IPR033648">
    <property type="entry name" value="AAR2_C"/>
</dbReference>
<comment type="subunit">
    <text evidence="8">Interacts with PRPF8 (via RNase H homology domain). Component of a U5 snRNP complex that contains PRPF8.</text>
</comment>
<dbReference type="PANTHER" id="PTHR12689:SF4">
    <property type="entry name" value="PROTEIN AAR2 HOMOLOG"/>
    <property type="match status" value="1"/>
</dbReference>
<evidence type="ECO:0000256" key="7">
    <source>
        <dbReference type="ARBA" id="ARBA00030625"/>
    </source>
</evidence>
<dbReference type="GO" id="GO:0000244">
    <property type="term" value="P:spliceosomal tri-snRNP complex assembly"/>
    <property type="evidence" value="ECO:0007669"/>
    <property type="project" value="TreeGrafter"/>
</dbReference>
<dbReference type="PANTHER" id="PTHR12689">
    <property type="entry name" value="A1 CISTRON SPLICING FACTOR AAR2-RELATED"/>
    <property type="match status" value="1"/>
</dbReference>
<dbReference type="InterPro" id="IPR007946">
    <property type="entry name" value="AAR2"/>
</dbReference>
<evidence type="ECO:0000259" key="10">
    <source>
        <dbReference type="Pfam" id="PF20981"/>
    </source>
</evidence>
<comment type="caution">
    <text evidence="11">The sequence shown here is derived from an EMBL/GenBank/DDBJ whole genome shotgun (WGS) entry which is preliminary data.</text>
</comment>
<evidence type="ECO:0000313" key="12">
    <source>
        <dbReference type="Proteomes" id="UP001233172"/>
    </source>
</evidence>
<evidence type="ECO:0000256" key="6">
    <source>
        <dbReference type="ARBA" id="ARBA00023187"/>
    </source>
</evidence>
<comment type="function">
    <text evidence="1">Component of the U5 snRNP complex that is required for spliceosome assembly and for pre-mRNA splicing.</text>
</comment>
<evidence type="ECO:0000256" key="2">
    <source>
        <dbReference type="ARBA" id="ARBA00006281"/>
    </source>
</evidence>
<dbReference type="InterPro" id="IPR038514">
    <property type="entry name" value="AAR2_C_sf"/>
</dbReference>
<evidence type="ECO:0000256" key="3">
    <source>
        <dbReference type="ARBA" id="ARBA00016372"/>
    </source>
</evidence>
<dbReference type="Pfam" id="PF20981">
    <property type="entry name" value="AAR2_1st"/>
    <property type="match status" value="1"/>
</dbReference>
<keyword evidence="4" id="KW-0507">mRNA processing</keyword>
<proteinExistence type="inferred from homology"/>
<dbReference type="Gene3D" id="1.25.40.550">
    <property type="entry name" value="Aar2, C-terminal domain-like"/>
    <property type="match status" value="1"/>
</dbReference>
<dbReference type="GO" id="GO:0005681">
    <property type="term" value="C:spliceosomal complex"/>
    <property type="evidence" value="ECO:0007669"/>
    <property type="project" value="UniProtKB-KW"/>
</dbReference>
<dbReference type="FunFam" id="1.25.40.550:FF:000001">
    <property type="entry name" value="AAR2 splicing factor homolog"/>
    <property type="match status" value="1"/>
</dbReference>
<comment type="similarity">
    <text evidence="2">Belongs to the AAR2 family.</text>
</comment>
<feature type="domain" description="AAR2 N-terminal" evidence="10">
    <location>
        <begin position="12"/>
        <end position="142"/>
    </location>
</feature>
<dbReference type="Gene3D" id="2.60.34.20">
    <property type="match status" value="1"/>
</dbReference>
<accession>A0AAD8BT27</accession>
<dbReference type="InterPro" id="IPR033647">
    <property type="entry name" value="Aar2_N"/>
</dbReference>
<dbReference type="FunFam" id="2.60.34.20:FF:000001">
    <property type="entry name" value="protein AAR2 homolog"/>
    <property type="match status" value="1"/>
</dbReference>
<dbReference type="EMBL" id="JASAOG010000037">
    <property type="protein sequence ID" value="KAK0060148.1"/>
    <property type="molecule type" value="Genomic_DNA"/>
</dbReference>
<dbReference type="Proteomes" id="UP001233172">
    <property type="component" value="Unassembled WGS sequence"/>
</dbReference>
<sequence>MDPEKAKILFEQGAIFLLIDFPEESEFGIDYHSWHTGPKFKGIKMIPPGIHYLYYSSTSKENVSGPRSGFFYHFEAQQIAVTKWDKTLEEIHFESISHDELQRYHCNKENMDSFLGPYPYEKYKQWVSLSSHITKDLVDILKPDVGIIYSLDQFESEASTTQSRQEEAIKNTEQSMEVNACKKHKLPKLKSLQGTNIKYSTILKKKYPDGATPGLISKYSMDSSYVLELVLTERFKGSIEHLLGEIQFAFVCFLIGQNYDSFEQWKKLVHLLCTSSDAILKYPKAYMDFITILHFHIREIPSDFFVNIVTSRNFLTDTLHELFQNFLNDNVDPELKKKGLNFQKHLTKKFNWDFSIEPDEYAPVVVDLQM</sequence>
<reference evidence="11" key="1">
    <citation type="journal article" date="2023" name="PLoS Negl. Trop. Dis.">
        <title>A genome sequence for Biomphalaria pfeifferi, the major vector snail for the human-infecting parasite Schistosoma mansoni.</title>
        <authorList>
            <person name="Bu L."/>
            <person name="Lu L."/>
            <person name="Laidemitt M.R."/>
            <person name="Zhang S.M."/>
            <person name="Mutuku M."/>
            <person name="Mkoji G."/>
            <person name="Steinauer M."/>
            <person name="Loker E.S."/>
        </authorList>
    </citation>
    <scope>NUCLEOTIDE SEQUENCE</scope>
    <source>
        <strain evidence="11">KasaAsao</strain>
    </source>
</reference>
<gene>
    <name evidence="11" type="ORF">Bpfe_010335</name>
</gene>
<organism evidence="11 12">
    <name type="scientific">Biomphalaria pfeifferi</name>
    <name type="common">Bloodfluke planorb</name>
    <name type="synonym">Freshwater snail</name>
    <dbReference type="NCBI Taxonomy" id="112525"/>
    <lineage>
        <taxon>Eukaryota</taxon>
        <taxon>Metazoa</taxon>
        <taxon>Spiralia</taxon>
        <taxon>Lophotrochozoa</taxon>
        <taxon>Mollusca</taxon>
        <taxon>Gastropoda</taxon>
        <taxon>Heterobranchia</taxon>
        <taxon>Euthyneura</taxon>
        <taxon>Panpulmonata</taxon>
        <taxon>Hygrophila</taxon>
        <taxon>Lymnaeoidea</taxon>
        <taxon>Planorbidae</taxon>
        <taxon>Biomphalaria</taxon>
    </lineage>
</organism>
<evidence type="ECO:0000256" key="5">
    <source>
        <dbReference type="ARBA" id="ARBA00022728"/>
    </source>
</evidence>
<evidence type="ECO:0000256" key="1">
    <source>
        <dbReference type="ARBA" id="ARBA00003708"/>
    </source>
</evidence>
<evidence type="ECO:0000256" key="8">
    <source>
        <dbReference type="ARBA" id="ARBA00047009"/>
    </source>
</evidence>
<dbReference type="CDD" id="cd13777">
    <property type="entry name" value="Aar2_N"/>
    <property type="match status" value="1"/>
</dbReference>
<keyword evidence="5" id="KW-0747">Spliceosome</keyword>
<keyword evidence="12" id="KW-1185">Reference proteome</keyword>
<name>A0AAD8BT27_BIOPF</name>
<reference evidence="11" key="2">
    <citation type="submission" date="2023-04" db="EMBL/GenBank/DDBJ databases">
        <authorList>
            <person name="Bu L."/>
            <person name="Lu L."/>
            <person name="Laidemitt M.R."/>
            <person name="Zhang S.M."/>
            <person name="Mutuku M."/>
            <person name="Mkoji G."/>
            <person name="Steinauer M."/>
            <person name="Loker E.S."/>
        </authorList>
    </citation>
    <scope>NUCLEOTIDE SEQUENCE</scope>
    <source>
        <strain evidence="11">KasaAsao</strain>
        <tissue evidence="11">Whole Snail</tissue>
    </source>
</reference>
<keyword evidence="6" id="KW-0508">mRNA splicing</keyword>
<evidence type="ECO:0000259" key="9">
    <source>
        <dbReference type="Pfam" id="PF05282"/>
    </source>
</evidence>
<evidence type="ECO:0000256" key="4">
    <source>
        <dbReference type="ARBA" id="ARBA00022664"/>
    </source>
</evidence>
<evidence type="ECO:0000313" key="11">
    <source>
        <dbReference type="EMBL" id="KAK0060148.1"/>
    </source>
</evidence>
<dbReference type="Pfam" id="PF05282">
    <property type="entry name" value="AAR2"/>
    <property type="match status" value="1"/>
</dbReference>
<dbReference type="CDD" id="cd13778">
    <property type="entry name" value="Aar2_C"/>
    <property type="match status" value="1"/>
</dbReference>
<protein>
    <recommendedName>
        <fullName evidence="3">Protein AAR2 homolog</fullName>
    </recommendedName>
    <alternativeName>
        <fullName evidence="7">AAR2 splicing factor homolog</fullName>
    </alternativeName>
</protein>